<dbReference type="InterPro" id="IPR011577">
    <property type="entry name" value="Cyt_b561_bac/Ni-Hgenase"/>
</dbReference>
<evidence type="ECO:0000256" key="3">
    <source>
        <dbReference type="ARBA" id="ARBA00022448"/>
    </source>
</evidence>
<feature type="transmembrane region" description="Helical" evidence="13">
    <location>
        <begin position="49"/>
        <end position="66"/>
    </location>
</feature>
<evidence type="ECO:0000256" key="2">
    <source>
        <dbReference type="ARBA" id="ARBA00004651"/>
    </source>
</evidence>
<evidence type="ECO:0000256" key="7">
    <source>
        <dbReference type="ARBA" id="ARBA00022723"/>
    </source>
</evidence>
<evidence type="ECO:0000256" key="12">
    <source>
        <dbReference type="ARBA" id="ARBA00037975"/>
    </source>
</evidence>
<gene>
    <name evidence="15" type="ORF">HF685_09055</name>
</gene>
<dbReference type="Proteomes" id="UP000501600">
    <property type="component" value="Chromosome"/>
</dbReference>
<keyword evidence="8" id="KW-0249">Electron transport</keyword>
<proteinExistence type="inferred from homology"/>
<comment type="similarity">
    <text evidence="12">Belongs to the cytochrome b561 family.</text>
</comment>
<evidence type="ECO:0000259" key="14">
    <source>
        <dbReference type="Pfam" id="PF01292"/>
    </source>
</evidence>
<name>A0A6H2DL65_9SPHN</name>
<keyword evidence="6 13" id="KW-0812">Transmembrane</keyword>
<dbReference type="PANTHER" id="PTHR30529:SF1">
    <property type="entry name" value="CYTOCHROME B561 HOMOLOG 2"/>
    <property type="match status" value="1"/>
</dbReference>
<evidence type="ECO:0000256" key="1">
    <source>
        <dbReference type="ARBA" id="ARBA00001970"/>
    </source>
</evidence>
<dbReference type="GO" id="GO:0022904">
    <property type="term" value="P:respiratory electron transport chain"/>
    <property type="evidence" value="ECO:0007669"/>
    <property type="project" value="InterPro"/>
</dbReference>
<dbReference type="GO" id="GO:0009055">
    <property type="term" value="F:electron transfer activity"/>
    <property type="evidence" value="ECO:0007669"/>
    <property type="project" value="InterPro"/>
</dbReference>
<dbReference type="AlphaFoldDB" id="A0A6H2DL65"/>
<sequence length="177" mass="19918">MNQRSNYSTTAIWFHWIIAILIITNIGLAEFTEDMSREARGPYMDYHKAIGITILFLSIGRLGWRLGHKPPPLPANMPGWQTLLSKISHVLFYVLMIGLPIGGWLWMSTYPAPFSYFGLFEVPMLPVEGNKALGEALHEGHKLGGKIMLGLVVLHLLAVAKHHLVDKHNLLARMWPG</sequence>
<evidence type="ECO:0000256" key="11">
    <source>
        <dbReference type="ARBA" id="ARBA00023136"/>
    </source>
</evidence>
<evidence type="ECO:0000256" key="4">
    <source>
        <dbReference type="ARBA" id="ARBA00022475"/>
    </source>
</evidence>
<dbReference type="SUPFAM" id="SSF81342">
    <property type="entry name" value="Transmembrane di-heme cytochromes"/>
    <property type="match status" value="1"/>
</dbReference>
<dbReference type="RefSeq" id="WP_168819442.1">
    <property type="nucleotide sequence ID" value="NZ_CP051217.1"/>
</dbReference>
<evidence type="ECO:0000256" key="13">
    <source>
        <dbReference type="SAM" id="Phobius"/>
    </source>
</evidence>
<keyword evidence="11 13" id="KW-0472">Membrane</keyword>
<evidence type="ECO:0000256" key="8">
    <source>
        <dbReference type="ARBA" id="ARBA00022982"/>
    </source>
</evidence>
<comment type="subcellular location">
    <subcellularLocation>
        <location evidence="2">Cell membrane</location>
        <topology evidence="2">Multi-pass membrane protein</topology>
    </subcellularLocation>
</comment>
<keyword evidence="16" id="KW-1185">Reference proteome</keyword>
<dbReference type="GO" id="GO:0005886">
    <property type="term" value="C:plasma membrane"/>
    <property type="evidence" value="ECO:0007669"/>
    <property type="project" value="UniProtKB-SubCell"/>
</dbReference>
<evidence type="ECO:0000256" key="6">
    <source>
        <dbReference type="ARBA" id="ARBA00022692"/>
    </source>
</evidence>
<keyword evidence="9 13" id="KW-1133">Transmembrane helix</keyword>
<comment type="cofactor">
    <cofactor evidence="1">
        <name>heme b</name>
        <dbReference type="ChEBI" id="CHEBI:60344"/>
    </cofactor>
</comment>
<protein>
    <submittedName>
        <fullName evidence="15">Cytochrome b</fullName>
    </submittedName>
</protein>
<feature type="transmembrane region" description="Helical" evidence="13">
    <location>
        <begin position="87"/>
        <end position="107"/>
    </location>
</feature>
<keyword evidence="3" id="KW-0813">Transport</keyword>
<dbReference type="InterPro" id="IPR016174">
    <property type="entry name" value="Di-haem_cyt_TM"/>
</dbReference>
<dbReference type="Pfam" id="PF01292">
    <property type="entry name" value="Ni_hydr_CYTB"/>
    <property type="match status" value="1"/>
</dbReference>
<feature type="domain" description="Cytochrome b561 bacterial/Ni-hydrogenase" evidence="14">
    <location>
        <begin position="6"/>
        <end position="177"/>
    </location>
</feature>
<feature type="transmembrane region" description="Helical" evidence="13">
    <location>
        <begin position="12"/>
        <end position="29"/>
    </location>
</feature>
<dbReference type="EMBL" id="CP051217">
    <property type="protein sequence ID" value="QJB69412.1"/>
    <property type="molecule type" value="Genomic_DNA"/>
</dbReference>
<accession>A0A6H2DL65</accession>
<evidence type="ECO:0000313" key="16">
    <source>
        <dbReference type="Proteomes" id="UP000501600"/>
    </source>
</evidence>
<feature type="transmembrane region" description="Helical" evidence="13">
    <location>
        <begin position="147"/>
        <end position="165"/>
    </location>
</feature>
<keyword evidence="7" id="KW-0479">Metal-binding</keyword>
<dbReference type="KEGG" id="phao:HF685_09055"/>
<keyword evidence="10" id="KW-0408">Iron</keyword>
<evidence type="ECO:0000256" key="10">
    <source>
        <dbReference type="ARBA" id="ARBA00023004"/>
    </source>
</evidence>
<keyword evidence="5" id="KW-0349">Heme</keyword>
<dbReference type="InterPro" id="IPR052168">
    <property type="entry name" value="Cytochrome_b561_oxidase"/>
</dbReference>
<keyword evidence="4" id="KW-1003">Cell membrane</keyword>
<reference evidence="15 16" key="1">
    <citation type="submission" date="2020-04" db="EMBL/GenBank/DDBJ databases">
        <title>Genome sequence for Sphingorhabdus sp. strain M1.</title>
        <authorList>
            <person name="Park S.-J."/>
        </authorList>
    </citation>
    <scope>NUCLEOTIDE SEQUENCE [LARGE SCALE GENOMIC DNA]</scope>
    <source>
        <strain evidence="15 16">JK6</strain>
    </source>
</reference>
<dbReference type="GO" id="GO:0046872">
    <property type="term" value="F:metal ion binding"/>
    <property type="evidence" value="ECO:0007669"/>
    <property type="project" value="UniProtKB-KW"/>
</dbReference>
<dbReference type="PANTHER" id="PTHR30529">
    <property type="entry name" value="CYTOCHROME B561"/>
    <property type="match status" value="1"/>
</dbReference>
<dbReference type="GO" id="GO:0020037">
    <property type="term" value="F:heme binding"/>
    <property type="evidence" value="ECO:0007669"/>
    <property type="project" value="TreeGrafter"/>
</dbReference>
<evidence type="ECO:0000313" key="15">
    <source>
        <dbReference type="EMBL" id="QJB69412.1"/>
    </source>
</evidence>
<evidence type="ECO:0000256" key="9">
    <source>
        <dbReference type="ARBA" id="ARBA00022989"/>
    </source>
</evidence>
<organism evidence="15 16">
    <name type="scientific">Parasphingorhabdus halotolerans</name>
    <dbReference type="NCBI Taxonomy" id="2725558"/>
    <lineage>
        <taxon>Bacteria</taxon>
        <taxon>Pseudomonadati</taxon>
        <taxon>Pseudomonadota</taxon>
        <taxon>Alphaproteobacteria</taxon>
        <taxon>Sphingomonadales</taxon>
        <taxon>Sphingomonadaceae</taxon>
        <taxon>Parasphingorhabdus</taxon>
    </lineage>
</organism>
<evidence type="ECO:0000256" key="5">
    <source>
        <dbReference type="ARBA" id="ARBA00022617"/>
    </source>
</evidence>